<gene>
    <name evidence="1" type="ORF">PIB30_035664</name>
</gene>
<keyword evidence="2" id="KW-1185">Reference proteome</keyword>
<protein>
    <submittedName>
        <fullName evidence="1">Uncharacterized protein</fullName>
    </submittedName>
</protein>
<organism evidence="1 2">
    <name type="scientific">Stylosanthes scabra</name>
    <dbReference type="NCBI Taxonomy" id="79078"/>
    <lineage>
        <taxon>Eukaryota</taxon>
        <taxon>Viridiplantae</taxon>
        <taxon>Streptophyta</taxon>
        <taxon>Embryophyta</taxon>
        <taxon>Tracheophyta</taxon>
        <taxon>Spermatophyta</taxon>
        <taxon>Magnoliopsida</taxon>
        <taxon>eudicotyledons</taxon>
        <taxon>Gunneridae</taxon>
        <taxon>Pentapetalae</taxon>
        <taxon>rosids</taxon>
        <taxon>fabids</taxon>
        <taxon>Fabales</taxon>
        <taxon>Fabaceae</taxon>
        <taxon>Papilionoideae</taxon>
        <taxon>50 kb inversion clade</taxon>
        <taxon>dalbergioids sensu lato</taxon>
        <taxon>Dalbergieae</taxon>
        <taxon>Pterocarpus clade</taxon>
        <taxon>Stylosanthes</taxon>
    </lineage>
</organism>
<dbReference type="Proteomes" id="UP001341840">
    <property type="component" value="Unassembled WGS sequence"/>
</dbReference>
<comment type="caution">
    <text evidence="1">The sequence shown here is derived from an EMBL/GenBank/DDBJ whole genome shotgun (WGS) entry which is preliminary data.</text>
</comment>
<dbReference type="EMBL" id="JASCZI010060586">
    <property type="protein sequence ID" value="MED6134291.1"/>
    <property type="molecule type" value="Genomic_DNA"/>
</dbReference>
<accession>A0ABU6SDG5</accession>
<name>A0ABU6SDG5_9FABA</name>
<evidence type="ECO:0000313" key="1">
    <source>
        <dbReference type="EMBL" id="MED6134291.1"/>
    </source>
</evidence>
<proteinExistence type="predicted"/>
<sequence length="121" mass="13583">MPMLVAGTLARGPPVATVSCDVSLCPTWKQRPHSTYYSRWSAIVVSRFVSFPGPSRPRLMMERGRQELRVAANRASNRALDQKLSRPKVDVSGGRIDTNQFFNQLSAALSYFHRLEKKGMS</sequence>
<reference evidence="1 2" key="1">
    <citation type="journal article" date="2023" name="Plants (Basel)">
        <title>Bridging the Gap: Combining Genomics and Transcriptomics Approaches to Understand Stylosanthes scabra, an Orphan Legume from the Brazilian Caatinga.</title>
        <authorList>
            <person name="Ferreira-Neto J.R.C."/>
            <person name="da Silva M.D."/>
            <person name="Binneck E."/>
            <person name="de Melo N.F."/>
            <person name="da Silva R.H."/>
            <person name="de Melo A.L.T.M."/>
            <person name="Pandolfi V."/>
            <person name="Bustamante F.O."/>
            <person name="Brasileiro-Vidal A.C."/>
            <person name="Benko-Iseppon A.M."/>
        </authorList>
    </citation>
    <scope>NUCLEOTIDE SEQUENCE [LARGE SCALE GENOMIC DNA]</scope>
    <source>
        <tissue evidence="1">Leaves</tissue>
    </source>
</reference>
<evidence type="ECO:0000313" key="2">
    <source>
        <dbReference type="Proteomes" id="UP001341840"/>
    </source>
</evidence>